<proteinExistence type="predicted"/>
<dbReference type="AlphaFoldDB" id="A0AAJ5X5D3"/>
<comment type="subcellular location">
    <subcellularLocation>
        <location evidence="2">Cell membrane</location>
        <topology evidence="2">Multi-pass membrane protein</topology>
    </subcellularLocation>
</comment>
<dbReference type="PRINTS" id="PR00344">
    <property type="entry name" value="BCTRLSENSOR"/>
</dbReference>
<evidence type="ECO:0000256" key="1">
    <source>
        <dbReference type="ARBA" id="ARBA00000085"/>
    </source>
</evidence>
<evidence type="ECO:0000313" key="13">
    <source>
        <dbReference type="EMBL" id="WEK46229.1"/>
    </source>
</evidence>
<reference evidence="13" key="1">
    <citation type="submission" date="2023-03" db="EMBL/GenBank/DDBJ databases">
        <title>Andean soil-derived lignocellulolytic bacterial consortium as a source of novel taxa and putative plastic-active enzymes.</title>
        <authorList>
            <person name="Diaz-Garcia L."/>
            <person name="Chuvochina M."/>
            <person name="Feuerriegel G."/>
            <person name="Bunk B."/>
            <person name="Sproer C."/>
            <person name="Streit W.R."/>
            <person name="Rodriguez L.M."/>
            <person name="Overmann J."/>
            <person name="Jimenez D.J."/>
        </authorList>
    </citation>
    <scope>NUCLEOTIDE SEQUENCE</scope>
    <source>
        <strain evidence="13">MAG 26</strain>
    </source>
</reference>
<dbReference type="GO" id="GO:0005886">
    <property type="term" value="C:plasma membrane"/>
    <property type="evidence" value="ECO:0007669"/>
    <property type="project" value="UniProtKB-SubCell"/>
</dbReference>
<keyword evidence="10" id="KW-0812">Transmembrane</keyword>
<dbReference type="SUPFAM" id="SSF158472">
    <property type="entry name" value="HAMP domain-like"/>
    <property type="match status" value="1"/>
</dbReference>
<dbReference type="CDD" id="cd06225">
    <property type="entry name" value="HAMP"/>
    <property type="match status" value="1"/>
</dbReference>
<evidence type="ECO:0000256" key="2">
    <source>
        <dbReference type="ARBA" id="ARBA00004651"/>
    </source>
</evidence>
<organism evidence="13 14">
    <name type="scientific">Candidatus Andeanibacterium colombiense</name>
    <dbReference type="NCBI Taxonomy" id="3121345"/>
    <lineage>
        <taxon>Bacteria</taxon>
        <taxon>Pseudomonadati</taxon>
        <taxon>Pseudomonadota</taxon>
        <taxon>Alphaproteobacteria</taxon>
        <taxon>Sphingomonadales</taxon>
        <taxon>Sphingomonadaceae</taxon>
        <taxon>Candidatus Andeanibacterium</taxon>
    </lineage>
</organism>
<evidence type="ECO:0000256" key="3">
    <source>
        <dbReference type="ARBA" id="ARBA00012438"/>
    </source>
</evidence>
<feature type="transmembrane region" description="Helical" evidence="10">
    <location>
        <begin position="114"/>
        <end position="135"/>
    </location>
</feature>
<dbReference type="Pfam" id="PF00512">
    <property type="entry name" value="HisKA"/>
    <property type="match status" value="1"/>
</dbReference>
<dbReference type="Pfam" id="PF02518">
    <property type="entry name" value="HATPase_c"/>
    <property type="match status" value="1"/>
</dbReference>
<dbReference type="KEGG" id="acob:P0Y56_14620"/>
<name>A0AAJ5X5D3_9SPHN</name>
<accession>A0AAJ5X5D3</accession>
<dbReference type="EMBL" id="CP119316">
    <property type="protein sequence ID" value="WEK46229.1"/>
    <property type="molecule type" value="Genomic_DNA"/>
</dbReference>
<evidence type="ECO:0000313" key="14">
    <source>
        <dbReference type="Proteomes" id="UP001218362"/>
    </source>
</evidence>
<dbReference type="Gene3D" id="3.30.565.10">
    <property type="entry name" value="Histidine kinase-like ATPase, C-terminal domain"/>
    <property type="match status" value="1"/>
</dbReference>
<dbReference type="PROSITE" id="PS50885">
    <property type="entry name" value="HAMP"/>
    <property type="match status" value="1"/>
</dbReference>
<dbReference type="PANTHER" id="PTHR44936">
    <property type="entry name" value="SENSOR PROTEIN CREC"/>
    <property type="match status" value="1"/>
</dbReference>
<dbReference type="SMART" id="SM00304">
    <property type="entry name" value="HAMP"/>
    <property type="match status" value="1"/>
</dbReference>
<dbReference type="SUPFAM" id="SSF55874">
    <property type="entry name" value="ATPase domain of HSP90 chaperone/DNA topoisomerase II/histidine kinase"/>
    <property type="match status" value="1"/>
</dbReference>
<dbReference type="InterPro" id="IPR050980">
    <property type="entry name" value="2C_sensor_his_kinase"/>
</dbReference>
<protein>
    <recommendedName>
        <fullName evidence="3">histidine kinase</fullName>
        <ecNumber evidence="3">2.7.13.3</ecNumber>
    </recommendedName>
</protein>
<keyword evidence="6" id="KW-0808">Transferase</keyword>
<dbReference type="Pfam" id="PF00672">
    <property type="entry name" value="HAMP"/>
    <property type="match status" value="1"/>
</dbReference>
<dbReference type="CDD" id="cd00082">
    <property type="entry name" value="HisKA"/>
    <property type="match status" value="1"/>
</dbReference>
<feature type="domain" description="Histidine kinase" evidence="11">
    <location>
        <begin position="195"/>
        <end position="408"/>
    </location>
</feature>
<keyword evidence="10" id="KW-0472">Membrane</keyword>
<dbReference type="InterPro" id="IPR003660">
    <property type="entry name" value="HAMP_dom"/>
</dbReference>
<comment type="catalytic activity">
    <reaction evidence="1">
        <text>ATP + protein L-histidine = ADP + protein N-phospho-L-histidine.</text>
        <dbReference type="EC" id="2.7.13.3"/>
    </reaction>
</comment>
<sequence length="422" mass="45530">MFAAFTLATGASFLVGSSLVQILKPNAAPLVPQFETPVRIAALIETGGVEAALPLLRENEPVGRIVLVTADGKWVAGARDIDAAAPSMAVISRDGLGYRLRVRPSDVLDPNRTMPLIIGALVSLFFSAGVAWYLARPLAHLSKGFRDIAAGRLSTRLQPVVGTRRDEIADLTREFDSMAGQLQQLLAAQERLLHDISHELRSPLARLQVAIGLFRQAPDDPGGMLARVDRETERLGKLIEEILTLARLKSGMTECPVTRVDVIDLLTAIVDDANFEAQAKGCEVSFNPSGSFVIMAYGELLYRAYENVIRNAVKFSPENARIEVSAKVLRDRLEVRVADQGPGVPQDMLTEIFEPFKGAYQSEAQEEAGFGLGLAIAKNAAQRHGGTIHAVPCPKGGLLVEISIPRVSDDRTNLLNSSNPGA</sequence>
<keyword evidence="5" id="KW-0597">Phosphoprotein</keyword>
<dbReference type="Gene3D" id="6.10.340.10">
    <property type="match status" value="1"/>
</dbReference>
<dbReference type="InterPro" id="IPR005467">
    <property type="entry name" value="His_kinase_dom"/>
</dbReference>
<evidence type="ECO:0000256" key="10">
    <source>
        <dbReference type="SAM" id="Phobius"/>
    </source>
</evidence>
<dbReference type="Proteomes" id="UP001218362">
    <property type="component" value="Chromosome"/>
</dbReference>
<keyword evidence="10" id="KW-1133">Transmembrane helix</keyword>
<evidence type="ECO:0000259" key="12">
    <source>
        <dbReference type="PROSITE" id="PS50885"/>
    </source>
</evidence>
<dbReference type="InterPro" id="IPR003661">
    <property type="entry name" value="HisK_dim/P_dom"/>
</dbReference>
<evidence type="ECO:0000256" key="4">
    <source>
        <dbReference type="ARBA" id="ARBA00022475"/>
    </source>
</evidence>
<dbReference type="SMART" id="SM00387">
    <property type="entry name" value="HATPase_c"/>
    <property type="match status" value="1"/>
</dbReference>
<evidence type="ECO:0000256" key="7">
    <source>
        <dbReference type="ARBA" id="ARBA00022741"/>
    </source>
</evidence>
<keyword evidence="9 13" id="KW-0067">ATP-binding</keyword>
<dbReference type="SUPFAM" id="SSF47384">
    <property type="entry name" value="Homodimeric domain of signal transducing histidine kinase"/>
    <property type="match status" value="1"/>
</dbReference>
<dbReference type="PROSITE" id="PS50109">
    <property type="entry name" value="HIS_KIN"/>
    <property type="match status" value="1"/>
</dbReference>
<dbReference type="InterPro" id="IPR003594">
    <property type="entry name" value="HATPase_dom"/>
</dbReference>
<dbReference type="InterPro" id="IPR036097">
    <property type="entry name" value="HisK_dim/P_sf"/>
</dbReference>
<dbReference type="Gene3D" id="1.10.287.130">
    <property type="match status" value="1"/>
</dbReference>
<evidence type="ECO:0000256" key="8">
    <source>
        <dbReference type="ARBA" id="ARBA00022777"/>
    </source>
</evidence>
<dbReference type="GO" id="GO:0005524">
    <property type="term" value="F:ATP binding"/>
    <property type="evidence" value="ECO:0007669"/>
    <property type="project" value="UniProtKB-KW"/>
</dbReference>
<gene>
    <name evidence="13" type="ORF">P0Y56_14620</name>
</gene>
<keyword evidence="8" id="KW-0418">Kinase</keyword>
<dbReference type="InterPro" id="IPR004358">
    <property type="entry name" value="Sig_transdc_His_kin-like_C"/>
</dbReference>
<dbReference type="PANTHER" id="PTHR44936:SF10">
    <property type="entry name" value="SENSOR PROTEIN RSTB"/>
    <property type="match status" value="1"/>
</dbReference>
<dbReference type="SMART" id="SM00388">
    <property type="entry name" value="HisKA"/>
    <property type="match status" value="1"/>
</dbReference>
<evidence type="ECO:0000259" key="11">
    <source>
        <dbReference type="PROSITE" id="PS50109"/>
    </source>
</evidence>
<evidence type="ECO:0000256" key="6">
    <source>
        <dbReference type="ARBA" id="ARBA00022679"/>
    </source>
</evidence>
<dbReference type="EC" id="2.7.13.3" evidence="3"/>
<keyword evidence="4" id="KW-1003">Cell membrane</keyword>
<dbReference type="InterPro" id="IPR036890">
    <property type="entry name" value="HATPase_C_sf"/>
</dbReference>
<evidence type="ECO:0000256" key="5">
    <source>
        <dbReference type="ARBA" id="ARBA00022553"/>
    </source>
</evidence>
<dbReference type="GO" id="GO:0000155">
    <property type="term" value="F:phosphorelay sensor kinase activity"/>
    <property type="evidence" value="ECO:0007669"/>
    <property type="project" value="InterPro"/>
</dbReference>
<evidence type="ECO:0000256" key="9">
    <source>
        <dbReference type="ARBA" id="ARBA00022840"/>
    </source>
</evidence>
<feature type="domain" description="HAMP" evidence="12">
    <location>
        <begin position="132"/>
        <end position="187"/>
    </location>
</feature>
<keyword evidence="7" id="KW-0547">Nucleotide-binding</keyword>